<evidence type="ECO:0000313" key="1">
    <source>
        <dbReference type="EMBL" id="ARF08536.1"/>
    </source>
</evidence>
<sequence>MTFKKSISDLCCDELNHIFTYLCDYDKLSALTIDRKIMEKFNYSKIRLSN</sequence>
<proteinExistence type="predicted"/>
<gene>
    <name evidence="1" type="ORF">Catovirus_1_586</name>
</gene>
<protein>
    <submittedName>
        <fullName evidence="1">Uncharacterized protein</fullName>
    </submittedName>
</protein>
<name>A0A1V0S9Z7_9VIRU</name>
<accession>A0A1V0S9Z7</accession>
<dbReference type="EMBL" id="KY684083">
    <property type="protein sequence ID" value="ARF08536.1"/>
    <property type="molecule type" value="Genomic_DNA"/>
</dbReference>
<reference evidence="1" key="1">
    <citation type="journal article" date="2017" name="Science">
        <title>Giant viruses with an expanded complement of translation system components.</title>
        <authorList>
            <person name="Schulz F."/>
            <person name="Yutin N."/>
            <person name="Ivanova N.N."/>
            <person name="Ortega D.R."/>
            <person name="Lee T.K."/>
            <person name="Vierheilig J."/>
            <person name="Daims H."/>
            <person name="Horn M."/>
            <person name="Wagner M."/>
            <person name="Jensen G.J."/>
            <person name="Kyrpides N.C."/>
            <person name="Koonin E.V."/>
            <person name="Woyke T."/>
        </authorList>
    </citation>
    <scope>NUCLEOTIDE SEQUENCE</scope>
    <source>
        <strain evidence="1">CTV1</strain>
    </source>
</reference>
<organism evidence="1">
    <name type="scientific">Catovirus CTV1</name>
    <dbReference type="NCBI Taxonomy" id="1977631"/>
    <lineage>
        <taxon>Viruses</taxon>
        <taxon>Varidnaviria</taxon>
        <taxon>Bamfordvirae</taxon>
        <taxon>Nucleocytoviricota</taxon>
        <taxon>Megaviricetes</taxon>
        <taxon>Imitervirales</taxon>
        <taxon>Mimiviridae</taxon>
        <taxon>Klosneuvirinae</taxon>
        <taxon>Catovirus</taxon>
    </lineage>
</organism>